<reference evidence="2 3" key="1">
    <citation type="submission" date="2016-08" db="EMBL/GenBank/DDBJ databases">
        <authorList>
            <person name="Seilhamer J.J."/>
        </authorList>
    </citation>
    <scope>NUCLEOTIDE SEQUENCE [LARGE SCALE GENOMIC DNA]</scope>
    <source>
        <strain evidence="2 3">DX4</strain>
    </source>
</reference>
<keyword evidence="1" id="KW-0732">Signal</keyword>
<evidence type="ECO:0000313" key="3">
    <source>
        <dbReference type="Proteomes" id="UP000094313"/>
    </source>
</evidence>
<feature type="signal peptide" evidence="1">
    <location>
        <begin position="1"/>
        <end position="17"/>
    </location>
</feature>
<accession>A0A1D7QIA2</accession>
<protein>
    <submittedName>
        <fullName evidence="2">Uncharacterized protein</fullName>
    </submittedName>
</protein>
<dbReference type="AlphaFoldDB" id="A0A1D7QIA2"/>
<organism evidence="2 3">
    <name type="scientific">Pedobacter steynii</name>
    <dbReference type="NCBI Taxonomy" id="430522"/>
    <lineage>
        <taxon>Bacteria</taxon>
        <taxon>Pseudomonadati</taxon>
        <taxon>Bacteroidota</taxon>
        <taxon>Sphingobacteriia</taxon>
        <taxon>Sphingobacteriales</taxon>
        <taxon>Sphingobacteriaceae</taxon>
        <taxon>Pedobacter</taxon>
    </lineage>
</organism>
<gene>
    <name evidence="2" type="ORF">BFS30_14835</name>
</gene>
<evidence type="ECO:0000256" key="1">
    <source>
        <dbReference type="SAM" id="SignalP"/>
    </source>
</evidence>
<feature type="chain" id="PRO_5009098726" evidence="1">
    <location>
        <begin position="18"/>
        <end position="133"/>
    </location>
</feature>
<sequence length="133" mass="14115">MSSALAIVMFASSFTMTKELNAVPQSNMRMIPPVTVTETINIPWTSQTATATLTYGLAGSPPYQITASINGTSLTNLSLGLVNHQGGTVNVDTFQTHVVDSAGGYEYNIEVKVSGVVGGQWRIMSFTVEAIVI</sequence>
<name>A0A1D7QIA2_9SPHI</name>
<keyword evidence="3" id="KW-1185">Reference proteome</keyword>
<dbReference type="EMBL" id="CP017141">
    <property type="protein sequence ID" value="AOM78339.1"/>
    <property type="molecule type" value="Genomic_DNA"/>
</dbReference>
<dbReference type="Proteomes" id="UP000094313">
    <property type="component" value="Chromosome"/>
</dbReference>
<dbReference type="KEGG" id="psty:BFS30_14835"/>
<proteinExistence type="predicted"/>
<evidence type="ECO:0000313" key="2">
    <source>
        <dbReference type="EMBL" id="AOM78339.1"/>
    </source>
</evidence>